<reference evidence="2" key="1">
    <citation type="journal article" date="2017" name="Genome Biol.">
        <title>Comparative genomics reveals high biological diversity and specific adaptations in the industrially and medically important fungal genus Aspergillus.</title>
        <authorList>
            <person name="de Vries R.P."/>
            <person name="Riley R."/>
            <person name="Wiebenga A."/>
            <person name="Aguilar-Osorio G."/>
            <person name="Amillis S."/>
            <person name="Uchima C.A."/>
            <person name="Anderluh G."/>
            <person name="Asadollahi M."/>
            <person name="Askin M."/>
            <person name="Barry K."/>
            <person name="Battaglia E."/>
            <person name="Bayram O."/>
            <person name="Benocci T."/>
            <person name="Braus-Stromeyer S.A."/>
            <person name="Caldana C."/>
            <person name="Canovas D."/>
            <person name="Cerqueira G.C."/>
            <person name="Chen F."/>
            <person name="Chen W."/>
            <person name="Choi C."/>
            <person name="Clum A."/>
            <person name="Dos Santos R.A."/>
            <person name="Damasio A.R."/>
            <person name="Diallinas G."/>
            <person name="Emri T."/>
            <person name="Fekete E."/>
            <person name="Flipphi M."/>
            <person name="Freyberg S."/>
            <person name="Gallo A."/>
            <person name="Gournas C."/>
            <person name="Habgood R."/>
            <person name="Hainaut M."/>
            <person name="Harispe M.L."/>
            <person name="Henrissat B."/>
            <person name="Hilden K.S."/>
            <person name="Hope R."/>
            <person name="Hossain A."/>
            <person name="Karabika E."/>
            <person name="Karaffa L."/>
            <person name="Karanyi Z."/>
            <person name="Krasevec N."/>
            <person name="Kuo A."/>
            <person name="Kusch H."/>
            <person name="LaButti K."/>
            <person name="Lagendijk E.L."/>
            <person name="Lapidus A."/>
            <person name="Levasseur A."/>
            <person name="Lindquist E."/>
            <person name="Lipzen A."/>
            <person name="Logrieco A.F."/>
            <person name="MacCabe A."/>
            <person name="Maekelae M.R."/>
            <person name="Malavazi I."/>
            <person name="Melin P."/>
            <person name="Meyer V."/>
            <person name="Mielnichuk N."/>
            <person name="Miskei M."/>
            <person name="Molnar A.P."/>
            <person name="Mule G."/>
            <person name="Ngan C.Y."/>
            <person name="Orejas M."/>
            <person name="Orosz E."/>
            <person name="Ouedraogo J.P."/>
            <person name="Overkamp K.M."/>
            <person name="Park H.-S."/>
            <person name="Perrone G."/>
            <person name="Piumi F."/>
            <person name="Punt P.J."/>
            <person name="Ram A.F."/>
            <person name="Ramon A."/>
            <person name="Rauscher S."/>
            <person name="Record E."/>
            <person name="Riano-Pachon D.M."/>
            <person name="Robert V."/>
            <person name="Roehrig J."/>
            <person name="Ruller R."/>
            <person name="Salamov A."/>
            <person name="Salih N.S."/>
            <person name="Samson R.A."/>
            <person name="Sandor E."/>
            <person name="Sanguinetti M."/>
            <person name="Schuetze T."/>
            <person name="Sepcic K."/>
            <person name="Shelest E."/>
            <person name="Sherlock G."/>
            <person name="Sophianopoulou V."/>
            <person name="Squina F.M."/>
            <person name="Sun H."/>
            <person name="Susca A."/>
            <person name="Todd R.B."/>
            <person name="Tsang A."/>
            <person name="Unkles S.E."/>
            <person name="van de Wiele N."/>
            <person name="van Rossen-Uffink D."/>
            <person name="Oliveira J.V."/>
            <person name="Vesth T.C."/>
            <person name="Visser J."/>
            <person name="Yu J.-H."/>
            <person name="Zhou M."/>
            <person name="Andersen M.R."/>
            <person name="Archer D.B."/>
            <person name="Baker S.E."/>
            <person name="Benoit I."/>
            <person name="Brakhage A.A."/>
            <person name="Braus G.H."/>
            <person name="Fischer R."/>
            <person name="Frisvad J.C."/>
            <person name="Goldman G.H."/>
            <person name="Houbraken J."/>
            <person name="Oakley B."/>
            <person name="Pocsi I."/>
            <person name="Scazzocchio C."/>
            <person name="Seiboth B."/>
            <person name="vanKuyk P.A."/>
            <person name="Wortman J."/>
            <person name="Dyer P.S."/>
            <person name="Grigoriev I.V."/>
        </authorList>
    </citation>
    <scope>NUCLEOTIDE SEQUENCE [LARGE SCALE GENOMIC DNA]</scope>
    <source>
        <strain evidence="2">CBS 593.65</strain>
    </source>
</reference>
<dbReference type="OrthoDB" id="4062651at2759"/>
<dbReference type="RefSeq" id="XP_040704881.1">
    <property type="nucleotide sequence ID" value="XM_040850972.1"/>
</dbReference>
<dbReference type="Proteomes" id="UP000184356">
    <property type="component" value="Unassembled WGS sequence"/>
</dbReference>
<sequence length="106" mass="12623">MINPRDRFYFEGQCHFSPSDDPTTPAFYDVWDWYGLQVVNFRGTAKVFSLDEDLEKESQRGSRYGYTSMRQSGICLHCRTSQHRQTTVCISNTEQQWMEKRNWQPI</sequence>
<gene>
    <name evidence="1" type="ORF">ASPSYDRAFT_787746</name>
</gene>
<evidence type="ECO:0000313" key="2">
    <source>
        <dbReference type="Proteomes" id="UP000184356"/>
    </source>
</evidence>
<dbReference type="EMBL" id="KV878584">
    <property type="protein sequence ID" value="OJJ61075.1"/>
    <property type="molecule type" value="Genomic_DNA"/>
</dbReference>
<protein>
    <submittedName>
        <fullName evidence="1">Uncharacterized protein</fullName>
    </submittedName>
</protein>
<accession>A0A1L9TNT5</accession>
<proteinExistence type="predicted"/>
<dbReference type="GeneID" id="63767045"/>
<organism evidence="1 2">
    <name type="scientific">Aspergillus sydowii CBS 593.65</name>
    <dbReference type="NCBI Taxonomy" id="1036612"/>
    <lineage>
        <taxon>Eukaryota</taxon>
        <taxon>Fungi</taxon>
        <taxon>Dikarya</taxon>
        <taxon>Ascomycota</taxon>
        <taxon>Pezizomycotina</taxon>
        <taxon>Eurotiomycetes</taxon>
        <taxon>Eurotiomycetidae</taxon>
        <taxon>Eurotiales</taxon>
        <taxon>Aspergillaceae</taxon>
        <taxon>Aspergillus</taxon>
        <taxon>Aspergillus subgen. Nidulantes</taxon>
    </lineage>
</organism>
<name>A0A1L9TNT5_9EURO</name>
<evidence type="ECO:0000313" key="1">
    <source>
        <dbReference type="EMBL" id="OJJ61075.1"/>
    </source>
</evidence>
<dbReference type="AlphaFoldDB" id="A0A1L9TNT5"/>
<keyword evidence="2" id="KW-1185">Reference proteome</keyword>
<dbReference type="VEuPathDB" id="FungiDB:ASPSYDRAFT_787746"/>